<dbReference type="GO" id="GO:0042765">
    <property type="term" value="C:GPI-anchor transamidase complex"/>
    <property type="evidence" value="ECO:0007669"/>
    <property type="project" value="InterPro"/>
</dbReference>
<keyword evidence="8 9" id="KW-0472">Membrane</keyword>
<feature type="transmembrane region" description="Helical" evidence="9">
    <location>
        <begin position="385"/>
        <end position="408"/>
    </location>
</feature>
<feature type="transmembrane region" description="Helical" evidence="9">
    <location>
        <begin position="162"/>
        <end position="179"/>
    </location>
</feature>
<evidence type="ECO:0000256" key="2">
    <source>
        <dbReference type="ARBA" id="ARBA00004687"/>
    </source>
</evidence>
<comment type="subcellular location">
    <subcellularLocation>
        <location evidence="1">Endoplasmic reticulum membrane</location>
        <topology evidence="1">Multi-pass membrane protein</topology>
    </subcellularLocation>
</comment>
<evidence type="ECO:0008006" key="12">
    <source>
        <dbReference type="Google" id="ProtNLM"/>
    </source>
</evidence>
<keyword evidence="6" id="KW-0256">Endoplasmic reticulum</keyword>
<keyword evidence="4" id="KW-0337">GPI-anchor biosynthesis</keyword>
<dbReference type="Proteomes" id="UP001165122">
    <property type="component" value="Unassembled WGS sequence"/>
</dbReference>
<dbReference type="EMBL" id="BRXW01000575">
    <property type="protein sequence ID" value="GMH67564.1"/>
    <property type="molecule type" value="Genomic_DNA"/>
</dbReference>
<keyword evidence="5 9" id="KW-0812">Transmembrane</keyword>
<keyword evidence="7 9" id="KW-1133">Transmembrane helix</keyword>
<feature type="transmembrane region" description="Helical" evidence="9">
    <location>
        <begin position="253"/>
        <end position="275"/>
    </location>
</feature>
<dbReference type="OrthoDB" id="207160at2759"/>
<evidence type="ECO:0000256" key="3">
    <source>
        <dbReference type="ARBA" id="ARBA00010026"/>
    </source>
</evidence>
<sequence>MPTKQKRRASSLPVFKKYLRKLVLPSSSSAHPFITNNPIISATLTLTLFLRCLAPSPDNFGFVSELTSVNRISEGLHFARIKDAVFVSKQPPLLLLFYDFVLSNFPLRLFNAAVDALGSFALAHLFRLNAAYEKLTEESTERVMDSRTQPHKITAKIMDTDYALIIGTAYFANPISIAIGCSPSTQPLIQLLIIISVVFSLRRNIPASMTALSLSTYMIWWPLALLPSLLLTLGRPAVPQEPHRPKLSPANTAIFGLVIFTSALALLVLVSSYTISPSHPNNFEWPLCYYHWATFQDLTPNVGLYWYFFTQIFSRFRTYFVVIFNTLPGILVAPILIRLKEIPTAATISLLALFNVLAPYPTFGNVTFSLLFMSTSPRTLVRLRFISVFCLIALPVPSILMVVFWRMWAIEESGNGNYVYFQQLAYTIFAGLIALDFLSASVSRVKALKITRKPSSKVKQS</sequence>
<organism evidence="10 11">
    <name type="scientific">Triparma laevis f. longispina</name>
    <dbReference type="NCBI Taxonomy" id="1714387"/>
    <lineage>
        <taxon>Eukaryota</taxon>
        <taxon>Sar</taxon>
        <taxon>Stramenopiles</taxon>
        <taxon>Ochrophyta</taxon>
        <taxon>Bolidophyceae</taxon>
        <taxon>Parmales</taxon>
        <taxon>Triparmaceae</taxon>
        <taxon>Triparma</taxon>
    </lineage>
</organism>
<evidence type="ECO:0000256" key="5">
    <source>
        <dbReference type="ARBA" id="ARBA00022692"/>
    </source>
</evidence>
<dbReference type="GO" id="GO:0006506">
    <property type="term" value="P:GPI anchor biosynthetic process"/>
    <property type="evidence" value="ECO:0007669"/>
    <property type="project" value="UniProtKB-KW"/>
</dbReference>
<name>A0A9W7E483_9STRA</name>
<dbReference type="PANTHER" id="PTHR13121:SF0">
    <property type="entry name" value="PHOSPHATIDYLINOSITOL GLYCAN ANCHOR BIOSYNTHESIS CLASS U PROTEIN"/>
    <property type="match status" value="1"/>
</dbReference>
<evidence type="ECO:0000313" key="11">
    <source>
        <dbReference type="Proteomes" id="UP001165122"/>
    </source>
</evidence>
<dbReference type="AlphaFoldDB" id="A0A9W7E483"/>
<dbReference type="Pfam" id="PF06728">
    <property type="entry name" value="PIG-U"/>
    <property type="match status" value="1"/>
</dbReference>
<feature type="transmembrane region" description="Helical" evidence="9">
    <location>
        <begin position="318"/>
        <end position="337"/>
    </location>
</feature>
<comment type="pathway">
    <text evidence="2">Glycolipid biosynthesis; glycosylphosphatidylinositol-anchor biosynthesis.</text>
</comment>
<dbReference type="GO" id="GO:0016255">
    <property type="term" value="P:attachment of GPI anchor to protein"/>
    <property type="evidence" value="ECO:0007669"/>
    <property type="project" value="InterPro"/>
</dbReference>
<comment type="caution">
    <text evidence="10">The sequence shown here is derived from an EMBL/GenBank/DDBJ whole genome shotgun (WGS) entry which is preliminary data.</text>
</comment>
<dbReference type="PANTHER" id="PTHR13121">
    <property type="entry name" value="GPI TRANSAMIDASE COMPONENT PIG-U"/>
    <property type="match status" value="1"/>
</dbReference>
<evidence type="ECO:0000256" key="6">
    <source>
        <dbReference type="ARBA" id="ARBA00022824"/>
    </source>
</evidence>
<dbReference type="InterPro" id="IPR009600">
    <property type="entry name" value="PIG-U"/>
</dbReference>
<keyword evidence="11" id="KW-1185">Reference proteome</keyword>
<evidence type="ECO:0000256" key="9">
    <source>
        <dbReference type="SAM" id="Phobius"/>
    </source>
</evidence>
<evidence type="ECO:0000256" key="8">
    <source>
        <dbReference type="ARBA" id="ARBA00023136"/>
    </source>
</evidence>
<feature type="transmembrane region" description="Helical" evidence="9">
    <location>
        <begin position="420"/>
        <end position="443"/>
    </location>
</feature>
<evidence type="ECO:0000256" key="1">
    <source>
        <dbReference type="ARBA" id="ARBA00004477"/>
    </source>
</evidence>
<comment type="similarity">
    <text evidence="3">Belongs to the PIGU family.</text>
</comment>
<evidence type="ECO:0000256" key="4">
    <source>
        <dbReference type="ARBA" id="ARBA00022502"/>
    </source>
</evidence>
<reference evidence="11" key="1">
    <citation type="journal article" date="2023" name="Commun. Biol.">
        <title>Genome analysis of Parmales, the sister group of diatoms, reveals the evolutionary specialization of diatoms from phago-mixotrophs to photoautotrophs.</title>
        <authorList>
            <person name="Ban H."/>
            <person name="Sato S."/>
            <person name="Yoshikawa S."/>
            <person name="Yamada K."/>
            <person name="Nakamura Y."/>
            <person name="Ichinomiya M."/>
            <person name="Sato N."/>
            <person name="Blanc-Mathieu R."/>
            <person name="Endo H."/>
            <person name="Kuwata A."/>
            <person name="Ogata H."/>
        </authorList>
    </citation>
    <scope>NUCLEOTIDE SEQUENCE [LARGE SCALE GENOMIC DNA]</scope>
    <source>
        <strain evidence="11">NIES 3700</strain>
    </source>
</reference>
<evidence type="ECO:0000313" key="10">
    <source>
        <dbReference type="EMBL" id="GMH67564.1"/>
    </source>
</evidence>
<evidence type="ECO:0000256" key="7">
    <source>
        <dbReference type="ARBA" id="ARBA00022989"/>
    </source>
</evidence>
<gene>
    <name evidence="10" type="ORF">TrLO_g9401</name>
</gene>
<feature type="transmembrane region" description="Helical" evidence="9">
    <location>
        <begin position="349"/>
        <end position="373"/>
    </location>
</feature>
<protein>
    <recommendedName>
        <fullName evidence="12">GPI transamidase subunit PIG-U</fullName>
    </recommendedName>
</protein>
<proteinExistence type="inferred from homology"/>
<feature type="transmembrane region" description="Helical" evidence="9">
    <location>
        <begin position="214"/>
        <end position="233"/>
    </location>
</feature>
<accession>A0A9W7E483</accession>